<dbReference type="AlphaFoldDB" id="A0A343TL31"/>
<proteinExistence type="predicted"/>
<dbReference type="PROSITE" id="PS50968">
    <property type="entry name" value="BIOTINYL_LIPOYL"/>
    <property type="match status" value="1"/>
</dbReference>
<evidence type="ECO:0000256" key="1">
    <source>
        <dbReference type="ARBA" id="ARBA00022823"/>
    </source>
</evidence>
<protein>
    <submittedName>
        <fullName evidence="3">Biotin/lipoyl attachment domain-containing protein</fullName>
    </submittedName>
</protein>
<accession>A0A343TL31</accession>
<dbReference type="Gene3D" id="2.40.50.100">
    <property type="match status" value="1"/>
</dbReference>
<dbReference type="EMBL" id="CP025066">
    <property type="protein sequence ID" value="AUX09803.1"/>
    <property type="molecule type" value="Genomic_DNA"/>
</dbReference>
<keyword evidence="4" id="KW-1185">Reference proteome</keyword>
<name>A0A343TL31_9EURY</name>
<feature type="domain" description="Lipoyl-binding" evidence="2">
    <location>
        <begin position="6"/>
        <end position="83"/>
    </location>
</feature>
<dbReference type="InterPro" id="IPR000089">
    <property type="entry name" value="Biotin_lipoyl"/>
</dbReference>
<dbReference type="SUPFAM" id="SSF51230">
    <property type="entry name" value="Single hybrid motif"/>
    <property type="match status" value="1"/>
</dbReference>
<dbReference type="RefSeq" id="WP_119818995.1">
    <property type="nucleotide sequence ID" value="NZ_CP025066.1"/>
</dbReference>
<dbReference type="InterPro" id="IPR003016">
    <property type="entry name" value="2-oxoA_DH_lipoyl-BS"/>
</dbReference>
<evidence type="ECO:0000313" key="3">
    <source>
        <dbReference type="EMBL" id="AUX09803.1"/>
    </source>
</evidence>
<dbReference type="GeneID" id="37878529"/>
<dbReference type="Pfam" id="PF00364">
    <property type="entry name" value="Biotin_lipoyl"/>
    <property type="match status" value="1"/>
</dbReference>
<organism evidence="3 4">
    <name type="scientific">Halalkaliarchaeum desulfuricum</name>
    <dbReference type="NCBI Taxonomy" id="2055893"/>
    <lineage>
        <taxon>Archaea</taxon>
        <taxon>Methanobacteriati</taxon>
        <taxon>Methanobacteriota</taxon>
        <taxon>Stenosarchaea group</taxon>
        <taxon>Halobacteria</taxon>
        <taxon>Halobacteriales</taxon>
        <taxon>Haloferacaceae</taxon>
        <taxon>Halalkaliarchaeum</taxon>
    </lineage>
</organism>
<dbReference type="Proteomes" id="UP000263012">
    <property type="component" value="Chromosome"/>
</dbReference>
<dbReference type="KEGG" id="hdf:AArcSl_2178"/>
<evidence type="ECO:0000259" key="2">
    <source>
        <dbReference type="PROSITE" id="PS50968"/>
    </source>
</evidence>
<gene>
    <name evidence="3" type="ORF">AArcSl_2178</name>
</gene>
<dbReference type="PROSITE" id="PS00189">
    <property type="entry name" value="LIPOYL"/>
    <property type="match status" value="1"/>
</dbReference>
<sequence>MSGERVAVAVDDYWPEDVESDEGVVVNWFVREGATVEDGDPLCELQVEKVSFDVPAPVSGELDEIHLAEDEEFTRGATLAVLTPA</sequence>
<keyword evidence="1" id="KW-0450">Lipoyl</keyword>
<dbReference type="CDD" id="cd06849">
    <property type="entry name" value="lipoyl_domain"/>
    <property type="match status" value="1"/>
</dbReference>
<dbReference type="InterPro" id="IPR011053">
    <property type="entry name" value="Single_hybrid_motif"/>
</dbReference>
<dbReference type="OrthoDB" id="161307at2157"/>
<evidence type="ECO:0000313" key="4">
    <source>
        <dbReference type="Proteomes" id="UP000263012"/>
    </source>
</evidence>
<reference evidence="4" key="1">
    <citation type="submission" date="2017-11" db="EMBL/GenBank/DDBJ databases">
        <title>Phenotypic and genomic properties of facultatively anaerobic sulfur-reducing natronoarchaea from hypersaline soda lakes.</title>
        <authorList>
            <person name="Sorokin D.Y."/>
            <person name="Kublanov I.V."/>
            <person name="Roman P."/>
            <person name="Sinninghe Damste J.S."/>
            <person name="Golyshin P.N."/>
            <person name="Rojo D."/>
            <person name="Ciordia S."/>
            <person name="Mena M.D.C."/>
            <person name="Ferrer M."/>
            <person name="Messina E."/>
            <person name="Smedile F."/>
            <person name="La Spada G."/>
            <person name="La Cono V."/>
            <person name="Yakimov M.M."/>
        </authorList>
    </citation>
    <scope>NUCLEOTIDE SEQUENCE [LARGE SCALE GENOMIC DNA]</scope>
    <source>
        <strain evidence="4">AArc-Sl</strain>
    </source>
</reference>